<feature type="signal peptide" evidence="1">
    <location>
        <begin position="1"/>
        <end position="21"/>
    </location>
</feature>
<dbReference type="EMBL" id="GEGO01006502">
    <property type="protein sequence ID" value="JAR88902.1"/>
    <property type="molecule type" value="Transcribed_RNA"/>
</dbReference>
<evidence type="ECO:0000256" key="1">
    <source>
        <dbReference type="SAM" id="SignalP"/>
    </source>
</evidence>
<evidence type="ECO:0008006" key="3">
    <source>
        <dbReference type="Google" id="ProtNLM"/>
    </source>
</evidence>
<protein>
    <recommendedName>
        <fullName evidence="3">Secreted protein</fullName>
    </recommendedName>
</protein>
<organism evidence="2">
    <name type="scientific">Ixodes ricinus</name>
    <name type="common">Common tick</name>
    <name type="synonym">Acarus ricinus</name>
    <dbReference type="NCBI Taxonomy" id="34613"/>
    <lineage>
        <taxon>Eukaryota</taxon>
        <taxon>Metazoa</taxon>
        <taxon>Ecdysozoa</taxon>
        <taxon>Arthropoda</taxon>
        <taxon>Chelicerata</taxon>
        <taxon>Arachnida</taxon>
        <taxon>Acari</taxon>
        <taxon>Parasitiformes</taxon>
        <taxon>Ixodida</taxon>
        <taxon>Ixodoidea</taxon>
        <taxon>Ixodidae</taxon>
        <taxon>Ixodinae</taxon>
        <taxon>Ixodes</taxon>
    </lineage>
</organism>
<evidence type="ECO:0000313" key="2">
    <source>
        <dbReference type="EMBL" id="JAR88902.1"/>
    </source>
</evidence>
<name>A0A147BEN9_IXORI</name>
<reference evidence="2" key="1">
    <citation type="journal article" date="2018" name="PLoS Negl. Trop. Dis.">
        <title>Sialome diversity of ticks revealed by RNAseq of single tick salivary glands.</title>
        <authorList>
            <person name="Perner J."/>
            <person name="Kropackova S."/>
            <person name="Kopacek P."/>
            <person name="Ribeiro J.M."/>
        </authorList>
    </citation>
    <scope>NUCLEOTIDE SEQUENCE</scope>
    <source>
        <strain evidence="2">Siblings of single egg batch collected in Ceske Budejovice</strain>
        <tissue evidence="2">Salivary glands</tissue>
    </source>
</reference>
<feature type="chain" id="PRO_5007542337" description="Secreted protein" evidence="1">
    <location>
        <begin position="22"/>
        <end position="436"/>
    </location>
</feature>
<keyword evidence="1" id="KW-0732">Signal</keyword>
<accession>A0A147BEN9</accession>
<sequence>MHVPFLCPCLFVCCSVHYVHYAQESWATVVRHCAHTKEPKESMPSVTGSCSLFVGSSSVRLEKLLGGFFHLGKCPLCIKYLREISGKMDVVHTLFQLEGGQVGFEGTIRQVHFHAYDERRACSGEVDDWNPGPGYFLRLFVDVHSLGYLLFVHVAECQHLSAVLCIQAAVESSALLASIPDGKAGPVDQNGPTESLHAHVPNGGLRDGEGGLLRVVAVGEEVAVHSNHPSTEVEVPVEEDQVLWNSLATFVEASNSLKYLPAAKPGGHYDGRSMRRKDLHFQLLVAQEVRPGAVSFCGTFRKPMKPGPYYRIWRAPSGSLILLSNPIWVHDVVNVQKAEVFPTALANSSILGKPHSFRWVRRATRGNAHSNSVCFEFRFPGLQKLRTSIGAGVVVEREFQGLAEILREYRVEALVDPALSVVQRSDDRHCCYCCRL</sequence>
<proteinExistence type="predicted"/>
<dbReference type="AlphaFoldDB" id="A0A147BEN9"/>